<dbReference type="InterPro" id="IPR018035">
    <property type="entry name" value="Flagellar_FliH/T3SS_HrpE"/>
</dbReference>
<keyword evidence="5" id="KW-1005">Bacterial flagellum biogenesis</keyword>
<proteinExistence type="inferred from homology"/>
<feature type="domain" description="Flagellar assembly protein FliH/Type III secretion system HrpE" evidence="9">
    <location>
        <begin position="72"/>
        <end position="190"/>
    </location>
</feature>
<dbReference type="EMBL" id="JACYTR010000004">
    <property type="protein sequence ID" value="MBD8524739.1"/>
    <property type="molecule type" value="Genomic_DNA"/>
</dbReference>
<keyword evidence="10" id="KW-0966">Cell projection</keyword>
<keyword evidence="11" id="KW-1185">Reference proteome</keyword>
<reference evidence="10 11" key="1">
    <citation type="submission" date="2020-09" db="EMBL/GenBank/DDBJ databases">
        <title>Pseudoxanthomonas sp. CAU 1598 isolated from sand of Yaerae Beach.</title>
        <authorList>
            <person name="Kim W."/>
        </authorList>
    </citation>
    <scope>NUCLEOTIDE SEQUENCE [LARGE SCALE GENOMIC DNA]</scope>
    <source>
        <strain evidence="10 11">CAU 1598</strain>
    </source>
</reference>
<feature type="compositionally biased region" description="Polar residues" evidence="8">
    <location>
        <begin position="20"/>
        <end position="31"/>
    </location>
</feature>
<keyword evidence="4" id="KW-0813">Transport</keyword>
<dbReference type="GO" id="GO:0005829">
    <property type="term" value="C:cytosol"/>
    <property type="evidence" value="ECO:0007669"/>
    <property type="project" value="TreeGrafter"/>
</dbReference>
<sequence>MSAAEATRWDAPDFDGQPQKRLQPNTSSGAQSRLGPSVEELAQIESEARAEGFAAGKAEGLAAGEQEIRNLRHQLQLLINGFSKPLSDLDTEVAEALGELAVQIAGRLVQHHLEVHPEELAALAQTALSLVGDMRREAELRLNPADLNMLQAGGAQLDARLVADPTMKRGDVRVHTPTVRIDATLKARLESALNALRQSVEGGR</sequence>
<dbReference type="AlphaFoldDB" id="A0AAW3ZHK3"/>
<gene>
    <name evidence="10" type="ORF">IFO71_03200</name>
</gene>
<evidence type="ECO:0000256" key="7">
    <source>
        <dbReference type="ARBA" id="ARBA00023225"/>
    </source>
</evidence>
<dbReference type="PANTHER" id="PTHR34982:SF1">
    <property type="entry name" value="FLAGELLAR ASSEMBLY PROTEIN FLIH"/>
    <property type="match status" value="1"/>
</dbReference>
<name>A0AAW3ZHK3_9GAMM</name>
<comment type="similarity">
    <text evidence="2">Belongs to the FliH family.</text>
</comment>
<evidence type="ECO:0000259" key="9">
    <source>
        <dbReference type="Pfam" id="PF02108"/>
    </source>
</evidence>
<dbReference type="Proteomes" id="UP000613768">
    <property type="component" value="Unassembled WGS sequence"/>
</dbReference>
<evidence type="ECO:0000256" key="2">
    <source>
        <dbReference type="ARBA" id="ARBA00006602"/>
    </source>
</evidence>
<evidence type="ECO:0000256" key="1">
    <source>
        <dbReference type="ARBA" id="ARBA00003041"/>
    </source>
</evidence>
<keyword evidence="6" id="KW-0653">Protein transport</keyword>
<evidence type="ECO:0000256" key="3">
    <source>
        <dbReference type="ARBA" id="ARBA00016507"/>
    </source>
</evidence>
<evidence type="ECO:0000256" key="8">
    <source>
        <dbReference type="SAM" id="MobiDB-lite"/>
    </source>
</evidence>
<dbReference type="GO" id="GO:0015031">
    <property type="term" value="P:protein transport"/>
    <property type="evidence" value="ECO:0007669"/>
    <property type="project" value="UniProtKB-KW"/>
</dbReference>
<evidence type="ECO:0000256" key="5">
    <source>
        <dbReference type="ARBA" id="ARBA00022795"/>
    </source>
</evidence>
<protein>
    <recommendedName>
        <fullName evidence="3">Flagellar assembly protein FliH</fullName>
    </recommendedName>
</protein>
<evidence type="ECO:0000256" key="6">
    <source>
        <dbReference type="ARBA" id="ARBA00022927"/>
    </source>
</evidence>
<keyword evidence="7" id="KW-1006">Bacterial flagellum protein export</keyword>
<comment type="caution">
    <text evidence="10">The sequence shown here is derived from an EMBL/GenBank/DDBJ whole genome shotgun (WGS) entry which is preliminary data.</text>
</comment>
<keyword evidence="10" id="KW-0282">Flagellum</keyword>
<evidence type="ECO:0000313" key="11">
    <source>
        <dbReference type="Proteomes" id="UP000613768"/>
    </source>
</evidence>
<dbReference type="InterPro" id="IPR051472">
    <property type="entry name" value="T3SS_Stator/FliH"/>
</dbReference>
<dbReference type="RefSeq" id="WP_192028087.1">
    <property type="nucleotide sequence ID" value="NZ_JACYTR010000004.1"/>
</dbReference>
<dbReference type="Pfam" id="PF02108">
    <property type="entry name" value="FliH"/>
    <property type="match status" value="1"/>
</dbReference>
<keyword evidence="10" id="KW-0969">Cilium</keyword>
<accession>A0AAW3ZHK3</accession>
<comment type="function">
    <text evidence="1">Needed for flagellar regrowth and assembly.</text>
</comment>
<evidence type="ECO:0000313" key="10">
    <source>
        <dbReference type="EMBL" id="MBD8524739.1"/>
    </source>
</evidence>
<organism evidence="10 11">
    <name type="scientific">Pseudomarimonas arenosa</name>
    <dbReference type="NCBI Taxonomy" id="2774145"/>
    <lineage>
        <taxon>Bacteria</taxon>
        <taxon>Pseudomonadati</taxon>
        <taxon>Pseudomonadota</taxon>
        <taxon>Gammaproteobacteria</taxon>
        <taxon>Lysobacterales</taxon>
        <taxon>Lysobacteraceae</taxon>
        <taxon>Pseudomarimonas</taxon>
    </lineage>
</organism>
<dbReference type="PANTHER" id="PTHR34982">
    <property type="entry name" value="YOP PROTEINS TRANSLOCATION PROTEIN L"/>
    <property type="match status" value="1"/>
</dbReference>
<feature type="region of interest" description="Disordered" evidence="8">
    <location>
        <begin position="1"/>
        <end position="37"/>
    </location>
</feature>
<evidence type="ECO:0000256" key="4">
    <source>
        <dbReference type="ARBA" id="ARBA00022448"/>
    </source>
</evidence>
<dbReference type="GO" id="GO:0044781">
    <property type="term" value="P:bacterial-type flagellum organization"/>
    <property type="evidence" value="ECO:0007669"/>
    <property type="project" value="UniProtKB-KW"/>
</dbReference>